<dbReference type="GO" id="GO:0016780">
    <property type="term" value="F:phosphotransferase activity, for other substituted phosphate groups"/>
    <property type="evidence" value="ECO:0007669"/>
    <property type="project" value="TreeGrafter"/>
</dbReference>
<dbReference type="PANTHER" id="PTHR30576:SF4">
    <property type="entry name" value="UNDECAPRENYL-PHOSPHATE GALACTOSE PHOSPHOTRANSFERASE"/>
    <property type="match status" value="1"/>
</dbReference>
<proteinExistence type="inferred from homology"/>
<evidence type="ECO:0000256" key="1">
    <source>
        <dbReference type="ARBA" id="ARBA00004141"/>
    </source>
</evidence>
<accession>A0A0P6XTY4</accession>
<evidence type="ECO:0000256" key="6">
    <source>
        <dbReference type="ARBA" id="ARBA00022692"/>
    </source>
</evidence>
<dbReference type="AlphaFoldDB" id="A0A0P6XTY4"/>
<feature type="transmembrane region" description="Helical" evidence="9">
    <location>
        <begin position="82"/>
        <end position="102"/>
    </location>
</feature>
<gene>
    <name evidence="11" type="ORF">ADM99_07530</name>
</gene>
<dbReference type="Proteomes" id="UP000050430">
    <property type="component" value="Unassembled WGS sequence"/>
</dbReference>
<reference evidence="11 12" key="1">
    <citation type="submission" date="2015-07" db="EMBL/GenBank/DDBJ databases">
        <title>Genome sequence of Leptolinea tardivitalis DSM 16556.</title>
        <authorList>
            <person name="Hemp J."/>
            <person name="Ward L.M."/>
            <person name="Pace L.A."/>
            <person name="Fischer W.W."/>
        </authorList>
    </citation>
    <scope>NUCLEOTIDE SEQUENCE [LARGE SCALE GENOMIC DNA]</scope>
    <source>
        <strain evidence="11 12">YMTK-2</strain>
    </source>
</reference>
<dbReference type="InterPro" id="IPR017475">
    <property type="entry name" value="EPS_sugar_tfrase"/>
</dbReference>
<comment type="similarity">
    <text evidence="3">Belongs to the bacterial sugar transferase family.</text>
</comment>
<dbReference type="RefSeq" id="WP_062420986.1">
    <property type="nucleotide sequence ID" value="NZ_BBYA01000008.1"/>
</dbReference>
<evidence type="ECO:0000313" key="11">
    <source>
        <dbReference type="EMBL" id="KPL72889.1"/>
    </source>
</evidence>
<keyword evidence="5" id="KW-0808">Transferase</keyword>
<keyword evidence="12" id="KW-1185">Reference proteome</keyword>
<evidence type="ECO:0000256" key="2">
    <source>
        <dbReference type="ARBA" id="ARBA00004236"/>
    </source>
</evidence>
<dbReference type="Pfam" id="PF02397">
    <property type="entry name" value="Bac_transf"/>
    <property type="match status" value="1"/>
</dbReference>
<evidence type="ECO:0000256" key="3">
    <source>
        <dbReference type="ARBA" id="ARBA00006464"/>
    </source>
</evidence>
<evidence type="ECO:0000259" key="10">
    <source>
        <dbReference type="Pfam" id="PF02397"/>
    </source>
</evidence>
<keyword evidence="4" id="KW-1003">Cell membrane</keyword>
<evidence type="ECO:0000256" key="5">
    <source>
        <dbReference type="ARBA" id="ARBA00022679"/>
    </source>
</evidence>
<dbReference type="NCBIfam" id="TIGR03025">
    <property type="entry name" value="EPS_sugtrans"/>
    <property type="match status" value="1"/>
</dbReference>
<feature type="transmembrane region" description="Helical" evidence="9">
    <location>
        <begin position="114"/>
        <end position="135"/>
    </location>
</feature>
<dbReference type="GO" id="GO:0000271">
    <property type="term" value="P:polysaccharide biosynthetic process"/>
    <property type="evidence" value="ECO:0007669"/>
    <property type="project" value="InterPro"/>
</dbReference>
<name>A0A0P6XTY4_9CHLR</name>
<keyword evidence="6 9" id="KW-0812">Transmembrane</keyword>
<sequence>MKAFNSRQGNIASTNLNPDIRIRNAEDDFFLVENTSTRVINPLTRRLMVLTMILSDIFSILVAVGIAAGLRGALYGPLSPDSYLWVPAYLLIFILSASLRDLYPATGLSAENQFRNLTITTSMLTLIIIAGTFFIKSSSDFSRLFLGLTWFFSLITVPLSRTIIQHVLSVAKKWGEPAVIIGNPDQVDQLLSFFSRYPKIGLKPEVCFTLSDSFGELAPSQRDQLLEKTQKINREMSIHTVIVAYEQMNELGVIRDIFSEMFDHVILANPQDYGRELTGVFLSQYGRMHTFEIHHTLMDTFAQFQKRIIDIVLSITGLVLLSPILLVSTILVAINSHGHVFYRQRRLGKHNEEFEIIKFRTMVPNADQVLHEYLEKNPDRKAEWDAYQKLSNDPRITFVGRFLRRFSIDELPQLWNVLIGQMSIVGPRPIMINQRDLYGSDYRHYVRVRPGITGIWQISGRNQTSFATRVEFDVEYVMNWSIWMDIYILTRTLWVVIRQEGVS</sequence>
<feature type="transmembrane region" description="Helical" evidence="9">
    <location>
        <begin position="141"/>
        <end position="164"/>
    </location>
</feature>
<dbReference type="STRING" id="229920.ADM99_07530"/>
<protein>
    <recommendedName>
        <fullName evidence="10">Bacterial sugar transferase domain-containing protein</fullName>
    </recommendedName>
</protein>
<comment type="caution">
    <text evidence="11">The sequence shown here is derived from an EMBL/GenBank/DDBJ whole genome shotgun (WGS) entry which is preliminary data.</text>
</comment>
<evidence type="ECO:0000256" key="8">
    <source>
        <dbReference type="ARBA" id="ARBA00023136"/>
    </source>
</evidence>
<dbReference type="GO" id="GO:0005886">
    <property type="term" value="C:plasma membrane"/>
    <property type="evidence" value="ECO:0007669"/>
    <property type="project" value="UniProtKB-SubCell"/>
</dbReference>
<dbReference type="Pfam" id="PF13727">
    <property type="entry name" value="CoA_binding_3"/>
    <property type="match status" value="1"/>
</dbReference>
<keyword evidence="8 9" id="KW-0472">Membrane</keyword>
<keyword evidence="7 9" id="KW-1133">Transmembrane helix</keyword>
<dbReference type="PANTHER" id="PTHR30576">
    <property type="entry name" value="COLANIC BIOSYNTHESIS UDP-GLUCOSE LIPID CARRIER TRANSFERASE"/>
    <property type="match status" value="1"/>
</dbReference>
<feature type="transmembrane region" description="Helical" evidence="9">
    <location>
        <begin position="47"/>
        <end position="70"/>
    </location>
</feature>
<dbReference type="InterPro" id="IPR003362">
    <property type="entry name" value="Bact_transf"/>
</dbReference>
<organism evidence="11 12">
    <name type="scientific">Leptolinea tardivitalis</name>
    <dbReference type="NCBI Taxonomy" id="229920"/>
    <lineage>
        <taxon>Bacteria</taxon>
        <taxon>Bacillati</taxon>
        <taxon>Chloroflexota</taxon>
        <taxon>Anaerolineae</taxon>
        <taxon>Anaerolineales</taxon>
        <taxon>Anaerolineaceae</taxon>
        <taxon>Leptolinea</taxon>
    </lineage>
</organism>
<dbReference type="PATRIC" id="fig|229920.5.peg.1477"/>
<dbReference type="NCBIfam" id="TIGR03022">
    <property type="entry name" value="WbaP_sugtrans"/>
    <property type="match status" value="1"/>
</dbReference>
<evidence type="ECO:0000313" key="12">
    <source>
        <dbReference type="Proteomes" id="UP000050430"/>
    </source>
</evidence>
<comment type="subcellular location">
    <subcellularLocation>
        <location evidence="2">Cell membrane</location>
    </subcellularLocation>
    <subcellularLocation>
        <location evidence="1">Membrane</location>
        <topology evidence="1">Multi-pass membrane protein</topology>
    </subcellularLocation>
</comment>
<dbReference type="EMBL" id="LGCK01000007">
    <property type="protein sequence ID" value="KPL72889.1"/>
    <property type="molecule type" value="Genomic_DNA"/>
</dbReference>
<feature type="domain" description="Bacterial sugar transferase" evidence="10">
    <location>
        <begin position="306"/>
        <end position="497"/>
    </location>
</feature>
<evidence type="ECO:0000256" key="4">
    <source>
        <dbReference type="ARBA" id="ARBA00022475"/>
    </source>
</evidence>
<evidence type="ECO:0000256" key="9">
    <source>
        <dbReference type="SAM" id="Phobius"/>
    </source>
</evidence>
<feature type="transmembrane region" description="Helical" evidence="9">
    <location>
        <begin position="311"/>
        <end position="334"/>
    </location>
</feature>
<dbReference type="OrthoDB" id="9795351at2"/>
<dbReference type="InterPro" id="IPR017472">
    <property type="entry name" value="Undecaprenyl-P_galact_Ptfrase"/>
</dbReference>
<evidence type="ECO:0000256" key="7">
    <source>
        <dbReference type="ARBA" id="ARBA00022989"/>
    </source>
</evidence>